<dbReference type="InterPro" id="IPR002478">
    <property type="entry name" value="PUA"/>
</dbReference>
<organism evidence="11 12">
    <name type="scientific">Hanseniaspora guilliermondii</name>
    <dbReference type="NCBI Taxonomy" id="56406"/>
    <lineage>
        <taxon>Eukaryota</taxon>
        <taxon>Fungi</taxon>
        <taxon>Dikarya</taxon>
        <taxon>Ascomycota</taxon>
        <taxon>Saccharomycotina</taxon>
        <taxon>Saccharomycetes</taxon>
        <taxon>Saccharomycodales</taxon>
        <taxon>Saccharomycodaceae</taxon>
        <taxon>Hanseniaspora</taxon>
    </lineage>
</organism>
<evidence type="ECO:0000256" key="3">
    <source>
        <dbReference type="ARBA" id="ARBA00022605"/>
    </source>
</evidence>
<evidence type="ECO:0000256" key="6">
    <source>
        <dbReference type="ARBA" id="ARBA00022741"/>
    </source>
</evidence>
<dbReference type="GO" id="GO:0004349">
    <property type="term" value="F:glutamate 5-kinase activity"/>
    <property type="evidence" value="ECO:0007669"/>
    <property type="project" value="InterPro"/>
</dbReference>
<evidence type="ECO:0000256" key="5">
    <source>
        <dbReference type="ARBA" id="ARBA00022679"/>
    </source>
</evidence>
<dbReference type="GO" id="GO:0005524">
    <property type="term" value="F:ATP binding"/>
    <property type="evidence" value="ECO:0007669"/>
    <property type="project" value="UniProtKB-KW"/>
</dbReference>
<comment type="similarity">
    <text evidence="9">Belongs to the glutamate 5-kinase family.</text>
</comment>
<dbReference type="CDD" id="cd04242">
    <property type="entry name" value="AAK_G5K_ProB"/>
    <property type="match status" value="1"/>
</dbReference>
<dbReference type="Pfam" id="PF01472">
    <property type="entry name" value="PUA"/>
    <property type="match status" value="1"/>
</dbReference>
<comment type="subcellular location">
    <subcellularLocation>
        <location evidence="1">Cytoplasm</location>
    </subcellularLocation>
</comment>
<dbReference type="SMART" id="SM00359">
    <property type="entry name" value="PUA"/>
    <property type="match status" value="1"/>
</dbReference>
<dbReference type="InterPro" id="IPR015947">
    <property type="entry name" value="PUA-like_sf"/>
</dbReference>
<dbReference type="Pfam" id="PF00696">
    <property type="entry name" value="AA_kinase"/>
    <property type="match status" value="1"/>
</dbReference>
<name>A0A1L0CIV4_9ASCO</name>
<dbReference type="CDD" id="cd21157">
    <property type="entry name" value="PUA_G5K"/>
    <property type="match status" value="1"/>
</dbReference>
<dbReference type="PIRSF" id="PIRSF000729">
    <property type="entry name" value="GK"/>
    <property type="match status" value="1"/>
</dbReference>
<evidence type="ECO:0000256" key="1">
    <source>
        <dbReference type="ARBA" id="ARBA00004496"/>
    </source>
</evidence>
<evidence type="ECO:0000313" key="11">
    <source>
        <dbReference type="EMBL" id="SGZ38249.1"/>
    </source>
</evidence>
<dbReference type="GO" id="GO:1901607">
    <property type="term" value="P:alpha-amino acid biosynthetic process"/>
    <property type="evidence" value="ECO:0007669"/>
    <property type="project" value="UniProtKB-ARBA"/>
</dbReference>
<dbReference type="PROSITE" id="PS50890">
    <property type="entry name" value="PUA"/>
    <property type="match status" value="1"/>
</dbReference>
<keyword evidence="2" id="KW-0963">Cytoplasm</keyword>
<dbReference type="VEuPathDB" id="FungiDB:HGUI_00449"/>
<reference evidence="12" key="1">
    <citation type="submission" date="2016-11" db="EMBL/GenBank/DDBJ databases">
        <authorList>
            <person name="Guldener U."/>
        </authorList>
    </citation>
    <scope>NUCLEOTIDE SEQUENCE [LARGE SCALE GENOMIC DNA]</scope>
</reference>
<dbReference type="NCBIfam" id="TIGR01027">
    <property type="entry name" value="proB"/>
    <property type="match status" value="1"/>
</dbReference>
<dbReference type="InterPro" id="IPR001057">
    <property type="entry name" value="Glu/AcGlu_kinase"/>
</dbReference>
<dbReference type="InterPro" id="IPR005715">
    <property type="entry name" value="Glu_5kinase/COase_Synthase"/>
</dbReference>
<keyword evidence="12" id="KW-1185">Reference proteome</keyword>
<dbReference type="FunFam" id="2.30.130.10:FF:000008">
    <property type="entry name" value="Glutamate 5-kinase"/>
    <property type="match status" value="1"/>
</dbReference>
<keyword evidence="6" id="KW-0547">Nucleotide-binding</keyword>
<dbReference type="PANTHER" id="PTHR43654">
    <property type="entry name" value="GLUTAMATE 5-KINASE"/>
    <property type="match status" value="1"/>
</dbReference>
<dbReference type="InterPro" id="IPR041739">
    <property type="entry name" value="G5K_ProB"/>
</dbReference>
<dbReference type="InterPro" id="IPR036974">
    <property type="entry name" value="PUA_sf"/>
</dbReference>
<dbReference type="GO" id="GO:0003723">
    <property type="term" value="F:RNA binding"/>
    <property type="evidence" value="ECO:0007669"/>
    <property type="project" value="InterPro"/>
</dbReference>
<protein>
    <submittedName>
        <fullName evidence="11">Related to Glutamate 5-kinase</fullName>
    </submittedName>
</protein>
<dbReference type="InterPro" id="IPR011529">
    <property type="entry name" value="Glu_5kinase"/>
</dbReference>
<evidence type="ECO:0000256" key="4">
    <source>
        <dbReference type="ARBA" id="ARBA00022650"/>
    </source>
</evidence>
<dbReference type="EMBL" id="FQNF01000005">
    <property type="protein sequence ID" value="SGZ38249.1"/>
    <property type="molecule type" value="Genomic_DNA"/>
</dbReference>
<dbReference type="GO" id="GO:0005829">
    <property type="term" value="C:cytosol"/>
    <property type="evidence" value="ECO:0007669"/>
    <property type="project" value="TreeGrafter"/>
</dbReference>
<dbReference type="HAMAP" id="MF_00456">
    <property type="entry name" value="ProB"/>
    <property type="match status" value="1"/>
</dbReference>
<keyword evidence="5" id="KW-0808">Transferase</keyword>
<evidence type="ECO:0000259" key="10">
    <source>
        <dbReference type="SMART" id="SM00359"/>
    </source>
</evidence>
<evidence type="ECO:0000256" key="8">
    <source>
        <dbReference type="ARBA" id="ARBA00022840"/>
    </source>
</evidence>
<dbReference type="InterPro" id="IPR001048">
    <property type="entry name" value="Asp/Glu/Uridylate_kinase"/>
</dbReference>
<evidence type="ECO:0000256" key="7">
    <source>
        <dbReference type="ARBA" id="ARBA00022777"/>
    </source>
</evidence>
<dbReference type="Gene3D" id="2.30.130.10">
    <property type="entry name" value="PUA domain"/>
    <property type="match status" value="1"/>
</dbReference>
<dbReference type="FunFam" id="3.40.1160.10:FF:000020">
    <property type="entry name" value="Glutamate 5-kinase"/>
    <property type="match status" value="1"/>
</dbReference>
<evidence type="ECO:0000256" key="2">
    <source>
        <dbReference type="ARBA" id="ARBA00022490"/>
    </source>
</evidence>
<keyword evidence="4" id="KW-0641">Proline biosynthesis</keyword>
<sequence length="405" mass="44774">MSSCNKDALTIVIKLGSSSLVDEKTKEPRLSLMSKVVETCIKLKRQYNHRIIIVSSGGIAVGLKTLNINEKPKEMRKKQAIAAVGQGKLIARWDNLFKQFSQTIAQILITRNDILDWSQFKNAQNTMLELLNMDVIPIVNENDTISTQEIKFGDNDTLSAITASMVNADYLFLLTDVDCLYTDNPRVNPDAKPVYLVNDLEEILGIVDVSKGVGSSVGTGGMSTKLIAANLSTGSGTHCVIANSELPENIYNIVQANYLISSSDPNGDEYIKNIENNNIPKHTIFKKHDEQNIFKSRDFWILHGLVSLGNKIYIDNGCKEALTRKNKAGLLPAGIKQVEGTFHDGDCVEIFNIDDNNSFVGKCIVNYGSSDIEKIKGLKSDKIEEVLGFFDSEYVAERSNLAFPV</sequence>
<dbReference type="PANTHER" id="PTHR43654:SF3">
    <property type="entry name" value="GLUTAMATE 5-KINASE"/>
    <property type="match status" value="1"/>
</dbReference>
<evidence type="ECO:0000256" key="9">
    <source>
        <dbReference type="ARBA" id="ARBA00061601"/>
    </source>
</evidence>
<dbReference type="PRINTS" id="PR00474">
    <property type="entry name" value="GLU5KINASE"/>
</dbReference>
<feature type="domain" description="PUA" evidence="10">
    <location>
        <begin position="310"/>
        <end position="396"/>
    </location>
</feature>
<dbReference type="OrthoDB" id="409889at2759"/>
<dbReference type="Gene3D" id="3.40.1160.10">
    <property type="entry name" value="Acetylglutamate kinase-like"/>
    <property type="match status" value="2"/>
</dbReference>
<keyword evidence="8" id="KW-0067">ATP-binding</keyword>
<keyword evidence="3" id="KW-0028">Amino-acid biosynthesis</keyword>
<gene>
    <name evidence="11" type="ORF">HGUI_00449</name>
</gene>
<proteinExistence type="inferred from homology"/>
<dbReference type="SUPFAM" id="SSF88697">
    <property type="entry name" value="PUA domain-like"/>
    <property type="match status" value="1"/>
</dbReference>
<dbReference type="AlphaFoldDB" id="A0A1L0CIV4"/>
<evidence type="ECO:0000313" key="12">
    <source>
        <dbReference type="Proteomes" id="UP000183365"/>
    </source>
</evidence>
<dbReference type="Proteomes" id="UP000183365">
    <property type="component" value="Unassembled WGS sequence"/>
</dbReference>
<dbReference type="SUPFAM" id="SSF53633">
    <property type="entry name" value="Carbamate kinase-like"/>
    <property type="match status" value="1"/>
</dbReference>
<accession>A0A1L0CIV4</accession>
<dbReference type="InterPro" id="IPR036393">
    <property type="entry name" value="AceGlu_kinase-like_sf"/>
</dbReference>
<keyword evidence="7 11" id="KW-0418">Kinase</keyword>